<evidence type="ECO:0000313" key="1">
    <source>
        <dbReference type="EMBL" id="KHN74672.1"/>
    </source>
</evidence>
<dbReference type="AlphaFoldDB" id="A0A0B2UZZ8"/>
<comment type="caution">
    <text evidence="1">The sequence shown here is derived from an EMBL/GenBank/DDBJ whole genome shotgun (WGS) entry which is preliminary data.</text>
</comment>
<dbReference type="Proteomes" id="UP000031036">
    <property type="component" value="Unassembled WGS sequence"/>
</dbReference>
<proteinExistence type="predicted"/>
<keyword evidence="2" id="KW-1185">Reference proteome</keyword>
<gene>
    <name evidence="1" type="ORF">Tcan_17683</name>
</gene>
<evidence type="ECO:0000313" key="2">
    <source>
        <dbReference type="Proteomes" id="UP000031036"/>
    </source>
</evidence>
<protein>
    <submittedName>
        <fullName evidence="1">Uncharacterized protein</fullName>
    </submittedName>
</protein>
<organism evidence="1 2">
    <name type="scientific">Toxocara canis</name>
    <name type="common">Canine roundworm</name>
    <dbReference type="NCBI Taxonomy" id="6265"/>
    <lineage>
        <taxon>Eukaryota</taxon>
        <taxon>Metazoa</taxon>
        <taxon>Ecdysozoa</taxon>
        <taxon>Nematoda</taxon>
        <taxon>Chromadorea</taxon>
        <taxon>Rhabditida</taxon>
        <taxon>Spirurina</taxon>
        <taxon>Ascaridomorpha</taxon>
        <taxon>Ascaridoidea</taxon>
        <taxon>Toxocaridae</taxon>
        <taxon>Toxocara</taxon>
    </lineage>
</organism>
<accession>A0A0B2UZZ8</accession>
<name>A0A0B2UZZ8_TOXCA</name>
<reference evidence="1 2" key="1">
    <citation type="submission" date="2014-11" db="EMBL/GenBank/DDBJ databases">
        <title>Genetic blueprint of the zoonotic pathogen Toxocara canis.</title>
        <authorList>
            <person name="Zhu X.-Q."/>
            <person name="Korhonen P.K."/>
            <person name="Cai H."/>
            <person name="Young N.D."/>
            <person name="Nejsum P."/>
            <person name="von Samson-Himmelstjerna G."/>
            <person name="Boag P.R."/>
            <person name="Tan P."/>
            <person name="Li Q."/>
            <person name="Min J."/>
            <person name="Yang Y."/>
            <person name="Wang X."/>
            <person name="Fang X."/>
            <person name="Hall R.S."/>
            <person name="Hofmann A."/>
            <person name="Sternberg P.W."/>
            <person name="Jex A.R."/>
            <person name="Gasser R.B."/>
        </authorList>
    </citation>
    <scope>NUCLEOTIDE SEQUENCE [LARGE SCALE GENOMIC DNA]</scope>
    <source>
        <strain evidence="1">PN_DK_2014</strain>
    </source>
</reference>
<dbReference type="EMBL" id="JPKZ01002876">
    <property type="protein sequence ID" value="KHN74672.1"/>
    <property type="molecule type" value="Genomic_DNA"/>
</dbReference>
<sequence length="109" mass="12308">MKRTVTHGVCRGRREMMRMYVRGAFLVALLSGVLQTSHVRAQRRSPFDVTIFVCWCPFEKSLCTKLIFRHSPCFSARCGGCFHQLAALQSISRSSSKGYNVASRVCTTE</sequence>